<feature type="domain" description="ERV/ALR sulfhydryl oxidase" evidence="8">
    <location>
        <begin position="1"/>
        <end position="103"/>
    </location>
</feature>
<evidence type="ECO:0000313" key="9">
    <source>
        <dbReference type="EMBL" id="QHT14091.1"/>
    </source>
</evidence>
<dbReference type="InterPro" id="IPR036774">
    <property type="entry name" value="ERV/ALR_sulphydryl_oxid_sf"/>
</dbReference>
<dbReference type="AlphaFoldDB" id="A0A6C0DCI8"/>
<protein>
    <recommendedName>
        <fullName evidence="2">thiol oxidase</fullName>
        <ecNumber evidence="2">1.8.3.2</ecNumber>
    </recommendedName>
</protein>
<organism evidence="9">
    <name type="scientific">viral metagenome</name>
    <dbReference type="NCBI Taxonomy" id="1070528"/>
    <lineage>
        <taxon>unclassified sequences</taxon>
        <taxon>metagenomes</taxon>
        <taxon>organismal metagenomes</taxon>
    </lineage>
</organism>
<keyword evidence="6" id="KW-1015">Disulfide bond</keyword>
<proteinExistence type="predicted"/>
<keyword evidence="4" id="KW-0274">FAD</keyword>
<evidence type="ECO:0000256" key="4">
    <source>
        <dbReference type="ARBA" id="ARBA00022827"/>
    </source>
</evidence>
<dbReference type="SUPFAM" id="SSF69000">
    <property type="entry name" value="FAD-dependent thiol oxidase"/>
    <property type="match status" value="1"/>
</dbReference>
<feature type="transmembrane region" description="Helical" evidence="7">
    <location>
        <begin position="124"/>
        <end position="141"/>
    </location>
</feature>
<dbReference type="PANTHER" id="PTHR12645:SF0">
    <property type="entry name" value="FAD-LINKED SULFHYDRYL OXIDASE ALR"/>
    <property type="match status" value="1"/>
</dbReference>
<accession>A0A6C0DCI8</accession>
<keyword evidence="5" id="KW-0560">Oxidoreductase</keyword>
<dbReference type="Gene3D" id="1.20.120.310">
    <property type="entry name" value="ERV/ALR sulfhydryl oxidase domain"/>
    <property type="match status" value="1"/>
</dbReference>
<dbReference type="EMBL" id="MN739578">
    <property type="protein sequence ID" value="QHT14091.1"/>
    <property type="molecule type" value="Genomic_DNA"/>
</dbReference>
<evidence type="ECO:0000256" key="3">
    <source>
        <dbReference type="ARBA" id="ARBA00022630"/>
    </source>
</evidence>
<keyword evidence="7" id="KW-1133">Transmembrane helix</keyword>
<reference evidence="9" key="1">
    <citation type="journal article" date="2020" name="Nature">
        <title>Giant virus diversity and host interactions through global metagenomics.</title>
        <authorList>
            <person name="Schulz F."/>
            <person name="Roux S."/>
            <person name="Paez-Espino D."/>
            <person name="Jungbluth S."/>
            <person name="Walsh D.A."/>
            <person name="Denef V.J."/>
            <person name="McMahon K.D."/>
            <person name="Konstantinidis K.T."/>
            <person name="Eloe-Fadrosh E.A."/>
            <person name="Kyrpides N.C."/>
            <person name="Woyke T."/>
        </authorList>
    </citation>
    <scope>NUCLEOTIDE SEQUENCE</scope>
    <source>
        <strain evidence="9">GVMAG-M-3300023174-134</strain>
    </source>
</reference>
<evidence type="ECO:0000256" key="7">
    <source>
        <dbReference type="SAM" id="Phobius"/>
    </source>
</evidence>
<evidence type="ECO:0000256" key="1">
    <source>
        <dbReference type="ARBA" id="ARBA00001974"/>
    </source>
</evidence>
<dbReference type="GO" id="GO:0050660">
    <property type="term" value="F:flavin adenine dinucleotide binding"/>
    <property type="evidence" value="ECO:0007669"/>
    <property type="project" value="TreeGrafter"/>
</dbReference>
<evidence type="ECO:0000259" key="8">
    <source>
        <dbReference type="PROSITE" id="PS51324"/>
    </source>
</evidence>
<dbReference type="PANTHER" id="PTHR12645">
    <property type="entry name" value="ALR/ERV"/>
    <property type="match status" value="1"/>
</dbReference>
<evidence type="ECO:0000256" key="2">
    <source>
        <dbReference type="ARBA" id="ARBA00012512"/>
    </source>
</evidence>
<evidence type="ECO:0000256" key="5">
    <source>
        <dbReference type="ARBA" id="ARBA00023002"/>
    </source>
</evidence>
<dbReference type="PROSITE" id="PS51324">
    <property type="entry name" value="ERV_ALR"/>
    <property type="match status" value="1"/>
</dbReference>
<dbReference type="GO" id="GO:0005739">
    <property type="term" value="C:mitochondrion"/>
    <property type="evidence" value="ECO:0007669"/>
    <property type="project" value="TreeGrafter"/>
</dbReference>
<dbReference type="Pfam" id="PF04777">
    <property type="entry name" value="Evr1_Alr"/>
    <property type="match status" value="1"/>
</dbReference>
<keyword evidence="7" id="KW-0472">Membrane</keyword>
<dbReference type="GO" id="GO:0016971">
    <property type="term" value="F:flavin-dependent sulfhydryl oxidase activity"/>
    <property type="evidence" value="ECO:0007669"/>
    <property type="project" value="InterPro"/>
</dbReference>
<comment type="cofactor">
    <cofactor evidence="1">
        <name>FAD</name>
        <dbReference type="ChEBI" id="CHEBI:57692"/>
    </cofactor>
</comment>
<sequence length="143" mass="17312">MHFDPSVWGPHYWFFIHTVSESYPKNPNDVTKRKYYDFIQNIPLFIPVPEMGDKFSRLLDKYPVTPYLDNRDSFVRWTHFIHNKYNVMLGKPEIPLPLALEMYRDQYKPKPIYLADKIKMRKHYLIMAIILILLGLIIIYYNQ</sequence>
<keyword evidence="7" id="KW-0812">Transmembrane</keyword>
<dbReference type="EC" id="1.8.3.2" evidence="2"/>
<evidence type="ECO:0000256" key="6">
    <source>
        <dbReference type="ARBA" id="ARBA00023157"/>
    </source>
</evidence>
<keyword evidence="3" id="KW-0285">Flavoprotein</keyword>
<dbReference type="InterPro" id="IPR039799">
    <property type="entry name" value="ALR/ERV"/>
</dbReference>
<name>A0A6C0DCI8_9ZZZZ</name>
<dbReference type="InterPro" id="IPR017905">
    <property type="entry name" value="ERV/ALR_sulphydryl_oxidase"/>
</dbReference>